<name>A0A1M3L6X0_9BACT</name>
<reference evidence="2 3" key="1">
    <citation type="submission" date="2016-09" db="EMBL/GenBank/DDBJ databases">
        <title>Genome-resolved meta-omics ties microbial dynamics to process performance in biotechnology for thiocyanate degradation.</title>
        <authorList>
            <person name="Kantor R.S."/>
            <person name="Huddy R.J."/>
            <person name="Iyer R."/>
            <person name="Thomas B.C."/>
            <person name="Brown C.T."/>
            <person name="Anantharaman K."/>
            <person name="Tringe S."/>
            <person name="Hettich R.L."/>
            <person name="Harrison S.T."/>
            <person name="Banfield J.F."/>
        </authorList>
    </citation>
    <scope>NUCLEOTIDE SEQUENCE [LARGE SCALE GENOMIC DNA]</scope>
    <source>
        <strain evidence="2">59-99</strain>
    </source>
</reference>
<sequence length="103" mass="11580">MSFTGWSFDILIGLSSIVLFCRSSVTRRPVPEPFVLIWKVVGIASIRHPFPSRNSPSTDRTSQFVNSPSRTGPSRRSGRTRLPSPPIKALRQDTADELRTNRQ</sequence>
<evidence type="ECO:0000256" key="1">
    <source>
        <dbReference type="SAM" id="MobiDB-lite"/>
    </source>
</evidence>
<dbReference type="EMBL" id="MKVH01000002">
    <property type="protein sequence ID" value="OJX61308.1"/>
    <property type="molecule type" value="Genomic_DNA"/>
</dbReference>
<gene>
    <name evidence="2" type="ORF">BGO89_01655</name>
</gene>
<evidence type="ECO:0000313" key="2">
    <source>
        <dbReference type="EMBL" id="OJX61308.1"/>
    </source>
</evidence>
<organism evidence="2 3">
    <name type="scientific">Candidatus Kapaibacterium thiocyanatum</name>
    <dbReference type="NCBI Taxonomy" id="1895771"/>
    <lineage>
        <taxon>Bacteria</taxon>
        <taxon>Pseudomonadati</taxon>
        <taxon>Candidatus Kapaibacteriota</taxon>
        <taxon>Candidatus Kapaibacteriia</taxon>
        <taxon>Candidatus Kapaibacteriales</taxon>
        <taxon>Candidatus Kapaibacteriaceae</taxon>
        <taxon>Candidatus Kapaibacterium</taxon>
    </lineage>
</organism>
<dbReference type="AlphaFoldDB" id="A0A1M3L6X0"/>
<protein>
    <submittedName>
        <fullName evidence="2">Uncharacterized protein</fullName>
    </submittedName>
</protein>
<evidence type="ECO:0000313" key="3">
    <source>
        <dbReference type="Proteomes" id="UP000184233"/>
    </source>
</evidence>
<dbReference type="Proteomes" id="UP000184233">
    <property type="component" value="Unassembled WGS sequence"/>
</dbReference>
<dbReference type="STRING" id="1895771.BGO89_01655"/>
<comment type="caution">
    <text evidence="2">The sequence shown here is derived from an EMBL/GenBank/DDBJ whole genome shotgun (WGS) entry which is preliminary data.</text>
</comment>
<feature type="compositionally biased region" description="Polar residues" evidence="1">
    <location>
        <begin position="52"/>
        <end position="66"/>
    </location>
</feature>
<feature type="region of interest" description="Disordered" evidence="1">
    <location>
        <begin position="49"/>
        <end position="103"/>
    </location>
</feature>
<proteinExistence type="predicted"/>
<accession>A0A1M3L6X0</accession>
<feature type="compositionally biased region" description="Basic and acidic residues" evidence="1">
    <location>
        <begin position="90"/>
        <end position="103"/>
    </location>
</feature>